<dbReference type="GO" id="GO:0005737">
    <property type="term" value="C:cytoplasm"/>
    <property type="evidence" value="ECO:0007669"/>
    <property type="project" value="InterPro"/>
</dbReference>
<dbReference type="InterPro" id="IPR051021">
    <property type="entry name" value="Mito_Ser/Thr_phosphatase"/>
</dbReference>
<dbReference type="PROSITE" id="PS00175">
    <property type="entry name" value="PG_MUTASE"/>
    <property type="match status" value="1"/>
</dbReference>
<dbReference type="Proteomes" id="UP000242642">
    <property type="component" value="Unassembled WGS sequence"/>
</dbReference>
<reference evidence="3" key="1">
    <citation type="submission" date="2016-10" db="EMBL/GenBank/DDBJ databases">
        <authorList>
            <person name="Varghese N."/>
            <person name="Submissions S."/>
        </authorList>
    </citation>
    <scope>NUCLEOTIDE SEQUENCE [LARGE SCALE GENOMIC DNA]</scope>
    <source>
        <strain evidence="3">DSM 18579</strain>
    </source>
</reference>
<gene>
    <name evidence="2" type="ORF">SAMN02583745_02422</name>
</gene>
<dbReference type="NCBIfam" id="TIGR00249">
    <property type="entry name" value="sixA"/>
    <property type="match status" value="1"/>
</dbReference>
<dbReference type="SUPFAM" id="SSF53254">
    <property type="entry name" value="Phosphoglycerate mutase-like"/>
    <property type="match status" value="1"/>
</dbReference>
<dbReference type="InterPro" id="IPR013078">
    <property type="entry name" value="His_Pase_superF_clade-1"/>
</dbReference>
<dbReference type="PANTHER" id="PTHR20935">
    <property type="entry name" value="PHOSPHOGLYCERATE MUTASE-RELATED"/>
    <property type="match status" value="1"/>
</dbReference>
<sequence>MKVIIMRHGEASMNAPSDDARPLTQRGILQSQQVGAWLANEDQLPDYVWVSPYLRAQQTWQTIRAELSSEVTVKTCSDITPNGHAQKVAKMIHEFITEINQMQGNEESNFASSKTLMIVSHLPLVGYLVEELCVDEVAPMFGTSDLACVMIHANREGELIWQGGLLEQNL</sequence>
<dbReference type="OrthoDB" id="92610at2"/>
<name>A0A1I0EM37_9GAMM</name>
<protein>
    <submittedName>
        <fullName evidence="2">Phosphohistidine phosphatase, SixA</fullName>
    </submittedName>
</protein>
<keyword evidence="3" id="KW-1185">Reference proteome</keyword>
<dbReference type="STRING" id="1123402.SAMN02583745_02422"/>
<proteinExistence type="predicted"/>
<organism evidence="2 3">
    <name type="scientific">Thorsellia anophelis DSM 18579</name>
    <dbReference type="NCBI Taxonomy" id="1123402"/>
    <lineage>
        <taxon>Bacteria</taxon>
        <taxon>Pseudomonadati</taxon>
        <taxon>Pseudomonadota</taxon>
        <taxon>Gammaproteobacteria</taxon>
        <taxon>Enterobacterales</taxon>
        <taxon>Thorselliaceae</taxon>
        <taxon>Thorsellia</taxon>
    </lineage>
</organism>
<dbReference type="GO" id="GO:0101006">
    <property type="term" value="F:protein histidine phosphatase activity"/>
    <property type="evidence" value="ECO:0007669"/>
    <property type="project" value="InterPro"/>
</dbReference>
<dbReference type="EMBL" id="FOHV01000028">
    <property type="protein sequence ID" value="SET45814.1"/>
    <property type="molecule type" value="Genomic_DNA"/>
</dbReference>
<dbReference type="RefSeq" id="WP_093321509.1">
    <property type="nucleotide sequence ID" value="NZ_FOHV01000028.1"/>
</dbReference>
<evidence type="ECO:0000256" key="1">
    <source>
        <dbReference type="ARBA" id="ARBA00022801"/>
    </source>
</evidence>
<dbReference type="Gene3D" id="3.40.50.1240">
    <property type="entry name" value="Phosphoglycerate mutase-like"/>
    <property type="match status" value="1"/>
</dbReference>
<evidence type="ECO:0000313" key="3">
    <source>
        <dbReference type="Proteomes" id="UP000242642"/>
    </source>
</evidence>
<dbReference type="InterPro" id="IPR004449">
    <property type="entry name" value="SixA"/>
</dbReference>
<dbReference type="AlphaFoldDB" id="A0A1I0EM37"/>
<dbReference type="InterPro" id="IPR029033">
    <property type="entry name" value="His_PPase_superfam"/>
</dbReference>
<dbReference type="SMART" id="SM00855">
    <property type="entry name" value="PGAM"/>
    <property type="match status" value="1"/>
</dbReference>
<dbReference type="InterPro" id="IPR001345">
    <property type="entry name" value="PG/BPGM_mutase_AS"/>
</dbReference>
<dbReference type="CDD" id="cd07067">
    <property type="entry name" value="HP_PGM_like"/>
    <property type="match status" value="1"/>
</dbReference>
<accession>A0A1I0EM37</accession>
<dbReference type="Pfam" id="PF00300">
    <property type="entry name" value="His_Phos_1"/>
    <property type="match status" value="1"/>
</dbReference>
<evidence type="ECO:0000313" key="2">
    <source>
        <dbReference type="EMBL" id="SET45814.1"/>
    </source>
</evidence>
<keyword evidence="1" id="KW-0378">Hydrolase</keyword>
<dbReference type="PANTHER" id="PTHR20935:SF1">
    <property type="entry name" value="SLL1549 PROTEIN"/>
    <property type="match status" value="1"/>
</dbReference>